<dbReference type="Pfam" id="PF06877">
    <property type="entry name" value="RraB"/>
    <property type="match status" value="1"/>
</dbReference>
<dbReference type="InterPro" id="IPR016716">
    <property type="entry name" value="RraB"/>
</dbReference>
<accession>W7QLC0</accession>
<evidence type="ECO:0000256" key="2">
    <source>
        <dbReference type="SAM" id="Coils"/>
    </source>
</evidence>
<reference evidence="4 5" key="1">
    <citation type="journal article" date="2014" name="Genome Announc.">
        <title>Draft Genome Sequence of the Agar-Degrading Bacterium Catenovulum sp. Strain DS-2, Isolated from Intestines of Haliotis diversicolor.</title>
        <authorList>
            <person name="Shan D."/>
            <person name="Li X."/>
            <person name="Gu Z."/>
            <person name="Wei G."/>
            <person name="Gao Z."/>
            <person name="Shao Z."/>
        </authorList>
    </citation>
    <scope>NUCLEOTIDE SEQUENCE [LARGE SCALE GENOMIC DNA]</scope>
    <source>
        <strain evidence="4 5">DS-2</strain>
    </source>
</reference>
<dbReference type="OrthoDB" id="7065464at2"/>
<keyword evidence="2" id="KW-0175">Coiled coil</keyword>
<dbReference type="Proteomes" id="UP000019276">
    <property type="component" value="Unassembled WGS sequence"/>
</dbReference>
<dbReference type="SUPFAM" id="SSF89946">
    <property type="entry name" value="Hypothetical protein VC0424"/>
    <property type="match status" value="1"/>
</dbReference>
<dbReference type="PATRIC" id="fig|1328313.3.peg.2320"/>
<comment type="caution">
    <text evidence="4">The sequence shown here is derived from an EMBL/GenBank/DDBJ whole genome shotgun (WGS) entry which is preliminary data.</text>
</comment>
<keyword evidence="1" id="KW-0963">Cytoplasm</keyword>
<feature type="coiled-coil region" evidence="2">
    <location>
        <begin position="77"/>
        <end position="104"/>
    </location>
</feature>
<dbReference type="EMBL" id="ARZY01000020">
    <property type="protein sequence ID" value="EWH09722.1"/>
    <property type="molecule type" value="Genomic_DNA"/>
</dbReference>
<evidence type="ECO:0000256" key="1">
    <source>
        <dbReference type="ARBA" id="ARBA00022490"/>
    </source>
</evidence>
<organism evidence="4 5">
    <name type="scientific">Catenovulum agarivorans DS-2</name>
    <dbReference type="NCBI Taxonomy" id="1328313"/>
    <lineage>
        <taxon>Bacteria</taxon>
        <taxon>Pseudomonadati</taxon>
        <taxon>Pseudomonadota</taxon>
        <taxon>Gammaproteobacteria</taxon>
        <taxon>Alteromonadales</taxon>
        <taxon>Alteromonadaceae</taxon>
        <taxon>Catenovulum</taxon>
    </lineage>
</organism>
<keyword evidence="5" id="KW-1185">Reference proteome</keyword>
<evidence type="ECO:0000259" key="3">
    <source>
        <dbReference type="Pfam" id="PF06877"/>
    </source>
</evidence>
<protein>
    <submittedName>
        <fullName evidence="4">RNase E inhibitor protein</fullName>
    </submittedName>
</protein>
<name>W7QLC0_9ALTE</name>
<sequence length="118" mass="13369">MDYIDDPSGFTQNIVAMLIEDGSDTEAVYTIEHHFSSTNFDKLEKAAVAAFKLNYDVTDAEEFETDDGQEILAFDVIAESKLDVAKIQNQVEQMEKLAADYQVEYDGWGTEFIEPQQQ</sequence>
<dbReference type="InterPro" id="IPR036701">
    <property type="entry name" value="RraB-like_sf"/>
</dbReference>
<dbReference type="PIRSF" id="PIRSF018193">
    <property type="entry name" value="UCP018193"/>
    <property type="match status" value="1"/>
</dbReference>
<dbReference type="NCBIfam" id="NF008393">
    <property type="entry name" value="PRK11191.1"/>
    <property type="match status" value="1"/>
</dbReference>
<dbReference type="Gene3D" id="3.30.70.970">
    <property type="entry name" value="RraB-like"/>
    <property type="match status" value="1"/>
</dbReference>
<dbReference type="STRING" id="1328313.DS2_11338"/>
<evidence type="ECO:0000313" key="4">
    <source>
        <dbReference type="EMBL" id="EWH09722.1"/>
    </source>
</evidence>
<proteinExistence type="predicted"/>
<gene>
    <name evidence="4" type="ORF">DS2_11338</name>
</gene>
<dbReference type="RefSeq" id="WP_035014899.1">
    <property type="nucleotide sequence ID" value="NZ_ARZY01000020.1"/>
</dbReference>
<feature type="domain" description="Regulator of ribonuclease activity B" evidence="3">
    <location>
        <begin position="11"/>
        <end position="110"/>
    </location>
</feature>
<dbReference type="InterPro" id="IPR009671">
    <property type="entry name" value="RraB_dom"/>
</dbReference>
<dbReference type="AlphaFoldDB" id="W7QLC0"/>
<evidence type="ECO:0000313" key="5">
    <source>
        <dbReference type="Proteomes" id="UP000019276"/>
    </source>
</evidence>
<dbReference type="eggNOG" id="COG3076">
    <property type="taxonomic scope" value="Bacteria"/>
</dbReference>